<name>U6KQ99_EIMTE</name>
<reference evidence="1" key="2">
    <citation type="submission" date="2013-10" db="EMBL/GenBank/DDBJ databases">
        <authorList>
            <person name="Aslett M."/>
        </authorList>
    </citation>
    <scope>NUCLEOTIDE SEQUENCE [LARGE SCALE GENOMIC DNA]</scope>
    <source>
        <strain evidence="1">Houghton</strain>
    </source>
</reference>
<dbReference type="EMBL" id="HG674968">
    <property type="protein sequence ID" value="CDJ40141.1"/>
    <property type="molecule type" value="Genomic_DNA"/>
</dbReference>
<dbReference type="Proteomes" id="UP000030747">
    <property type="component" value="Unassembled WGS sequence"/>
</dbReference>
<reference evidence="1" key="1">
    <citation type="submission" date="2013-10" db="EMBL/GenBank/DDBJ databases">
        <title>Genomic analysis of the causative agents of coccidiosis in chickens.</title>
        <authorList>
            <person name="Reid A.J."/>
            <person name="Blake D."/>
            <person name="Billington K."/>
            <person name="Browne H."/>
            <person name="Dunn M."/>
            <person name="Hung S."/>
            <person name="Kawahara F."/>
            <person name="Miranda-Saavedra D."/>
            <person name="Mourier T."/>
            <person name="Nagra H."/>
            <person name="Otto T.D."/>
            <person name="Rawlings N."/>
            <person name="Sanchez A."/>
            <person name="Sanders M."/>
            <person name="Subramaniam C."/>
            <person name="Tay Y."/>
            <person name="Dear P."/>
            <person name="Doerig C."/>
            <person name="Gruber A."/>
            <person name="Parkinson J."/>
            <person name="Shirley M."/>
            <person name="Wan K.L."/>
            <person name="Berriman M."/>
            <person name="Tomley F."/>
            <person name="Pain A."/>
        </authorList>
    </citation>
    <scope>NUCLEOTIDE SEQUENCE [LARGE SCALE GENOMIC DNA]</scope>
    <source>
        <strain evidence="1">Houghton</strain>
    </source>
</reference>
<evidence type="ECO:0000313" key="2">
    <source>
        <dbReference type="Proteomes" id="UP000030747"/>
    </source>
</evidence>
<organism evidence="1 2">
    <name type="scientific">Eimeria tenella</name>
    <name type="common">Coccidian parasite</name>
    <dbReference type="NCBI Taxonomy" id="5802"/>
    <lineage>
        <taxon>Eukaryota</taxon>
        <taxon>Sar</taxon>
        <taxon>Alveolata</taxon>
        <taxon>Apicomplexa</taxon>
        <taxon>Conoidasida</taxon>
        <taxon>Coccidia</taxon>
        <taxon>Eucoccidiorida</taxon>
        <taxon>Eimeriorina</taxon>
        <taxon>Eimeriidae</taxon>
        <taxon>Eimeria</taxon>
    </lineage>
</organism>
<dbReference type="AlphaFoldDB" id="U6KQ99"/>
<dbReference type="GeneID" id="25251605"/>
<proteinExistence type="predicted"/>
<dbReference type="VEuPathDB" id="ToxoDB:ETH_00012145"/>
<protein>
    <submittedName>
        <fullName evidence="1">Uncharacterized protein</fullName>
    </submittedName>
</protein>
<keyword evidence="2" id="KW-1185">Reference proteome</keyword>
<accession>U6KQ99</accession>
<evidence type="ECO:0000313" key="1">
    <source>
        <dbReference type="EMBL" id="CDJ40141.1"/>
    </source>
</evidence>
<gene>
    <name evidence="1" type="ORF">ETH_00012145</name>
</gene>
<dbReference type="RefSeq" id="XP_013230894.1">
    <property type="nucleotide sequence ID" value="XM_013375440.1"/>
</dbReference>
<sequence length="93" mass="9694">MTPFSTALLGAPGILCHGRFPRKVWAVGNVPCEMGEPLTNAGLADSTVQQKTITSSRIMTQAEDVATAASCRPASSAGQFFLAKFSGISILAH</sequence>